<dbReference type="PANTHER" id="PTHR12246">
    <property type="entry name" value="PALMITOYLTRANSFERASE ZDHHC16"/>
    <property type="match status" value="1"/>
</dbReference>
<evidence type="ECO:0000256" key="1">
    <source>
        <dbReference type="ARBA" id="ARBA00004141"/>
    </source>
</evidence>
<dbReference type="OrthoDB" id="331948at2759"/>
<feature type="region of interest" description="Disordered" evidence="13">
    <location>
        <begin position="339"/>
        <end position="358"/>
    </location>
</feature>
<evidence type="ECO:0000256" key="8">
    <source>
        <dbReference type="ARBA" id="ARBA00023288"/>
    </source>
</evidence>
<evidence type="ECO:0000313" key="16">
    <source>
        <dbReference type="Proteomes" id="UP000799421"/>
    </source>
</evidence>
<comment type="similarity">
    <text evidence="11">Belongs to the DHHC palmitoyltransferase family. PFA4 subfamily.</text>
</comment>
<feature type="active site" description="S-palmitoyl cysteine intermediate" evidence="11">
    <location>
        <position position="139"/>
    </location>
</feature>
<protein>
    <recommendedName>
        <fullName evidence="11">Palmitoyltransferase PFA4</fullName>
        <ecNumber evidence="11">2.3.1.225</ecNumber>
    </recommendedName>
    <alternativeName>
        <fullName evidence="11">Protein S-acyltransferase</fullName>
        <shortName evidence="11">PAT</shortName>
    </alternativeName>
    <alternativeName>
        <fullName evidence="11">Protein fatty acyltransferase 4</fullName>
    </alternativeName>
</protein>
<feature type="domain" description="Palmitoyltransferase DHHC" evidence="14">
    <location>
        <begin position="106"/>
        <end position="235"/>
    </location>
</feature>
<sequence length="389" mass="44792">MNNTAAAQRIALPACLLIIVFLVVSSQWLFVYIEPGPLTTREFLIFNTINACVLICYARTCLTDPGRVPQSYGRRNSTTSSDEVTHRNSDPAQRRSETQMLGSSNAPRRWCRKCSAWKPPRAHHCRTCQRCIVKMDHHCMWTANCVSGITLPHFVRFIFYSVLASAYLERLIYTRCEVIYLKRSLPSYFGPSMLQFTILFILIVTNSIVLLGLFLLLCRTLWGLALNMTTIEGWEVDRHETLLRRSRVLSRQSGDPSPLVRQEFPWDIGIWSNICQGMGDTGNVFAWFWPFSATPPVTHALEFEHNCIDDPNLPWPPPDPDRVAAERLVRRRPFHERLQSERDCDDSGEEGWQNSQGERLADFGVDELVDFYDVYEDEDVPLAELLRRD</sequence>
<dbReference type="Proteomes" id="UP000799421">
    <property type="component" value="Unassembled WGS sequence"/>
</dbReference>
<evidence type="ECO:0000256" key="5">
    <source>
        <dbReference type="ARBA" id="ARBA00022989"/>
    </source>
</evidence>
<keyword evidence="5 11" id="KW-1133">Transmembrane helix</keyword>
<feature type="compositionally biased region" description="Polar residues" evidence="13">
    <location>
        <begin position="73"/>
        <end position="82"/>
    </location>
</feature>
<evidence type="ECO:0000256" key="6">
    <source>
        <dbReference type="ARBA" id="ARBA00023136"/>
    </source>
</evidence>
<comment type="function">
    <text evidence="11">Mediates the reversible addition of palmitate to target proteins, thereby regulating their membrane association and biological function.</text>
</comment>
<evidence type="ECO:0000256" key="12">
    <source>
        <dbReference type="RuleBase" id="RU079119"/>
    </source>
</evidence>
<keyword evidence="16" id="KW-1185">Reference proteome</keyword>
<comment type="caution">
    <text evidence="11">Lacks conserved residue(s) required for the propagation of feature annotation.</text>
</comment>
<dbReference type="EMBL" id="MU006003">
    <property type="protein sequence ID" value="KAF2858778.1"/>
    <property type="molecule type" value="Genomic_DNA"/>
</dbReference>
<reference evidence="15" key="1">
    <citation type="journal article" date="2020" name="Stud. Mycol.">
        <title>101 Dothideomycetes genomes: a test case for predicting lifestyles and emergence of pathogens.</title>
        <authorList>
            <person name="Haridas S."/>
            <person name="Albert R."/>
            <person name="Binder M."/>
            <person name="Bloem J."/>
            <person name="Labutti K."/>
            <person name="Salamov A."/>
            <person name="Andreopoulos B."/>
            <person name="Baker S."/>
            <person name="Barry K."/>
            <person name="Bills G."/>
            <person name="Bluhm B."/>
            <person name="Cannon C."/>
            <person name="Castanera R."/>
            <person name="Culley D."/>
            <person name="Daum C."/>
            <person name="Ezra D."/>
            <person name="Gonzalez J."/>
            <person name="Henrissat B."/>
            <person name="Kuo A."/>
            <person name="Liang C."/>
            <person name="Lipzen A."/>
            <person name="Lutzoni F."/>
            <person name="Magnuson J."/>
            <person name="Mondo S."/>
            <person name="Nolan M."/>
            <person name="Ohm R."/>
            <person name="Pangilinan J."/>
            <person name="Park H.-J."/>
            <person name="Ramirez L."/>
            <person name="Alfaro M."/>
            <person name="Sun H."/>
            <person name="Tritt A."/>
            <person name="Yoshinaga Y."/>
            <person name="Zwiers L.-H."/>
            <person name="Turgeon B."/>
            <person name="Goodwin S."/>
            <person name="Spatafora J."/>
            <person name="Crous P."/>
            <person name="Grigoriev I."/>
        </authorList>
    </citation>
    <scope>NUCLEOTIDE SEQUENCE</scope>
    <source>
        <strain evidence="15">CBS 480.64</strain>
    </source>
</reference>
<dbReference type="InterPro" id="IPR039859">
    <property type="entry name" value="PFA4/ZDH16/20/ERF2-like"/>
</dbReference>
<keyword evidence="4 11" id="KW-0256">Endoplasmic reticulum</keyword>
<evidence type="ECO:0000256" key="9">
    <source>
        <dbReference type="ARBA" id="ARBA00023315"/>
    </source>
</evidence>
<evidence type="ECO:0000259" key="14">
    <source>
        <dbReference type="Pfam" id="PF01529"/>
    </source>
</evidence>
<keyword evidence="9 11" id="KW-0012">Acyltransferase</keyword>
<dbReference type="AlphaFoldDB" id="A0A6A7BWA9"/>
<evidence type="ECO:0000256" key="7">
    <source>
        <dbReference type="ARBA" id="ARBA00023139"/>
    </source>
</evidence>
<comment type="domain">
    <text evidence="11 12">The DHHC domain is required for palmitoyltransferase activity.</text>
</comment>
<dbReference type="Pfam" id="PF01529">
    <property type="entry name" value="DHHC"/>
    <property type="match status" value="1"/>
</dbReference>
<organism evidence="15 16">
    <name type="scientific">Piedraia hortae CBS 480.64</name>
    <dbReference type="NCBI Taxonomy" id="1314780"/>
    <lineage>
        <taxon>Eukaryota</taxon>
        <taxon>Fungi</taxon>
        <taxon>Dikarya</taxon>
        <taxon>Ascomycota</taxon>
        <taxon>Pezizomycotina</taxon>
        <taxon>Dothideomycetes</taxon>
        <taxon>Dothideomycetidae</taxon>
        <taxon>Capnodiales</taxon>
        <taxon>Piedraiaceae</taxon>
        <taxon>Piedraia</taxon>
    </lineage>
</organism>
<proteinExistence type="inferred from homology"/>
<feature type="region of interest" description="Disordered" evidence="13">
    <location>
        <begin position="70"/>
        <end position="104"/>
    </location>
</feature>
<evidence type="ECO:0000256" key="11">
    <source>
        <dbReference type="HAMAP-Rule" id="MF_03199"/>
    </source>
</evidence>
<keyword evidence="8 11" id="KW-0449">Lipoprotein</keyword>
<dbReference type="GO" id="GO:0019706">
    <property type="term" value="F:protein-cysteine S-palmitoyltransferase activity"/>
    <property type="evidence" value="ECO:0007669"/>
    <property type="project" value="UniProtKB-UniRule"/>
</dbReference>
<accession>A0A6A7BWA9</accession>
<keyword evidence="7 11" id="KW-0564">Palmitate</keyword>
<comment type="catalytic activity">
    <reaction evidence="10 11 12">
        <text>L-cysteinyl-[protein] + hexadecanoyl-CoA = S-hexadecanoyl-L-cysteinyl-[protein] + CoA</text>
        <dbReference type="Rhea" id="RHEA:36683"/>
        <dbReference type="Rhea" id="RHEA-COMP:10131"/>
        <dbReference type="Rhea" id="RHEA-COMP:11032"/>
        <dbReference type="ChEBI" id="CHEBI:29950"/>
        <dbReference type="ChEBI" id="CHEBI:57287"/>
        <dbReference type="ChEBI" id="CHEBI:57379"/>
        <dbReference type="ChEBI" id="CHEBI:74151"/>
        <dbReference type="EC" id="2.3.1.225"/>
    </reaction>
</comment>
<feature type="compositionally biased region" description="Basic and acidic residues" evidence="13">
    <location>
        <begin position="83"/>
        <end position="97"/>
    </location>
</feature>
<name>A0A6A7BWA9_9PEZI</name>
<keyword evidence="2 11" id="KW-0808">Transferase</keyword>
<dbReference type="PROSITE" id="PS50216">
    <property type="entry name" value="DHHC"/>
    <property type="match status" value="1"/>
</dbReference>
<dbReference type="EC" id="2.3.1.225" evidence="11"/>
<feature type="transmembrane region" description="Helical" evidence="11 12">
    <location>
        <begin position="193"/>
        <end position="218"/>
    </location>
</feature>
<dbReference type="InterPro" id="IPR001594">
    <property type="entry name" value="Palmitoyltrfase_DHHC"/>
</dbReference>
<evidence type="ECO:0000256" key="2">
    <source>
        <dbReference type="ARBA" id="ARBA00022679"/>
    </source>
</evidence>
<keyword evidence="3 11" id="KW-0812">Transmembrane</keyword>
<gene>
    <name evidence="11" type="primary">PFA4</name>
    <name evidence="15" type="ORF">K470DRAFT_250625</name>
</gene>
<evidence type="ECO:0000256" key="3">
    <source>
        <dbReference type="ARBA" id="ARBA00022692"/>
    </source>
</evidence>
<evidence type="ECO:0000256" key="13">
    <source>
        <dbReference type="SAM" id="MobiDB-lite"/>
    </source>
</evidence>
<keyword evidence="6 11" id="KW-0472">Membrane</keyword>
<evidence type="ECO:0000256" key="4">
    <source>
        <dbReference type="ARBA" id="ARBA00022824"/>
    </source>
</evidence>
<dbReference type="InterPro" id="IPR033682">
    <property type="entry name" value="PFA4"/>
</dbReference>
<evidence type="ECO:0000256" key="10">
    <source>
        <dbReference type="ARBA" id="ARBA00048048"/>
    </source>
</evidence>
<comment type="subcellular location">
    <subcellularLocation>
        <location evidence="11">Endoplasmic reticulum membrane</location>
        <topology evidence="11">Multi-pass membrane protein</topology>
    </subcellularLocation>
    <subcellularLocation>
        <location evidence="1">Membrane</location>
        <topology evidence="1">Multi-pass membrane protein</topology>
    </subcellularLocation>
</comment>
<dbReference type="GO" id="GO:0005789">
    <property type="term" value="C:endoplasmic reticulum membrane"/>
    <property type="evidence" value="ECO:0007669"/>
    <property type="project" value="UniProtKB-SubCell"/>
</dbReference>
<feature type="transmembrane region" description="Helical" evidence="11 12">
    <location>
        <begin position="12"/>
        <end position="31"/>
    </location>
</feature>
<dbReference type="HAMAP" id="MF_03199">
    <property type="entry name" value="DHHC_PAT_PFA4"/>
    <property type="match status" value="1"/>
</dbReference>
<evidence type="ECO:0000313" key="15">
    <source>
        <dbReference type="EMBL" id="KAF2858778.1"/>
    </source>
</evidence>